<feature type="compositionally biased region" description="Basic and acidic residues" evidence="1">
    <location>
        <begin position="78"/>
        <end position="97"/>
    </location>
</feature>
<evidence type="ECO:0000256" key="1">
    <source>
        <dbReference type="SAM" id="MobiDB-lite"/>
    </source>
</evidence>
<sequence length="247" mass="29526">MGPIRNTRKNDHFTLSTNINNSERDKLDLYSTIDKQYSTDKIQRTPSTINNMSTKIDEDNSEHDDCFIKYNFVSSSEEKNQRINERNRKDETSKIQTEEENQNDQDQPAYLVEEINTITALIIYDIYSKKHRFKFHSKYQVTSPNYFFDNIDRFDSVYSCLIDKILLLKNKNFKKSNLLQNSLRNRFLILPNVNELKNFQQNEQLRVYKEKQAVLNRVPFIPNILSSQRTCPYYNFDEMKKIRDQLS</sequence>
<feature type="region of interest" description="Disordered" evidence="1">
    <location>
        <begin position="78"/>
        <end position="106"/>
    </location>
</feature>
<name>A0A814TP36_9BILA</name>
<protein>
    <submittedName>
        <fullName evidence="2">Uncharacterized protein</fullName>
    </submittedName>
</protein>
<dbReference type="AlphaFoldDB" id="A0A814TP36"/>
<accession>A0A814TP36</accession>
<dbReference type="EMBL" id="CAJNOL010000683">
    <property type="protein sequence ID" value="CAF1164904.1"/>
    <property type="molecule type" value="Genomic_DNA"/>
</dbReference>
<keyword evidence="3" id="KW-1185">Reference proteome</keyword>
<proteinExistence type="predicted"/>
<evidence type="ECO:0000313" key="2">
    <source>
        <dbReference type="EMBL" id="CAF1164904.1"/>
    </source>
</evidence>
<dbReference type="Proteomes" id="UP000663870">
    <property type="component" value="Unassembled WGS sequence"/>
</dbReference>
<gene>
    <name evidence="2" type="ORF">JXQ802_LOCUS22466</name>
</gene>
<comment type="caution">
    <text evidence="2">The sequence shown here is derived from an EMBL/GenBank/DDBJ whole genome shotgun (WGS) entry which is preliminary data.</text>
</comment>
<evidence type="ECO:0000313" key="3">
    <source>
        <dbReference type="Proteomes" id="UP000663870"/>
    </source>
</evidence>
<reference evidence="2" key="1">
    <citation type="submission" date="2021-02" db="EMBL/GenBank/DDBJ databases">
        <authorList>
            <person name="Nowell W R."/>
        </authorList>
    </citation>
    <scope>NUCLEOTIDE SEQUENCE</scope>
</reference>
<organism evidence="2 3">
    <name type="scientific">Rotaria sordida</name>
    <dbReference type="NCBI Taxonomy" id="392033"/>
    <lineage>
        <taxon>Eukaryota</taxon>
        <taxon>Metazoa</taxon>
        <taxon>Spiralia</taxon>
        <taxon>Gnathifera</taxon>
        <taxon>Rotifera</taxon>
        <taxon>Eurotatoria</taxon>
        <taxon>Bdelloidea</taxon>
        <taxon>Philodinida</taxon>
        <taxon>Philodinidae</taxon>
        <taxon>Rotaria</taxon>
    </lineage>
</organism>